<dbReference type="AlphaFoldDB" id="A0A9N9GGF6"/>
<dbReference type="Proteomes" id="UP000789706">
    <property type="component" value="Unassembled WGS sequence"/>
</dbReference>
<protein>
    <submittedName>
        <fullName evidence="1">9615_t:CDS:1</fullName>
    </submittedName>
</protein>
<proteinExistence type="predicted"/>
<evidence type="ECO:0000313" key="2">
    <source>
        <dbReference type="Proteomes" id="UP000789706"/>
    </source>
</evidence>
<accession>A0A9N9GGF6</accession>
<sequence length="147" mass="17271">QLDIMFISKEDDKYYELMYVECSRIICTKQKEENNDIKLWCKCNDELFWMQKSLEDFDDSDEIELTKNQNIELDLIRDLQNGIFIIIPDPIETPPEDIMNNGQNPDSLSHEKSSSSQFMTISSKITTQSLINLFRKTIRSGYEKILS</sequence>
<organism evidence="1 2">
    <name type="scientific">Diversispora eburnea</name>
    <dbReference type="NCBI Taxonomy" id="1213867"/>
    <lineage>
        <taxon>Eukaryota</taxon>
        <taxon>Fungi</taxon>
        <taxon>Fungi incertae sedis</taxon>
        <taxon>Mucoromycota</taxon>
        <taxon>Glomeromycotina</taxon>
        <taxon>Glomeromycetes</taxon>
        <taxon>Diversisporales</taxon>
        <taxon>Diversisporaceae</taxon>
        <taxon>Diversispora</taxon>
    </lineage>
</organism>
<feature type="non-terminal residue" evidence="1">
    <location>
        <position position="1"/>
    </location>
</feature>
<name>A0A9N9GGF6_9GLOM</name>
<evidence type="ECO:0000313" key="1">
    <source>
        <dbReference type="EMBL" id="CAG8600657.1"/>
    </source>
</evidence>
<keyword evidence="2" id="KW-1185">Reference proteome</keyword>
<dbReference type="OrthoDB" id="2445816at2759"/>
<gene>
    <name evidence="1" type="ORF">DEBURN_LOCUS9501</name>
</gene>
<comment type="caution">
    <text evidence="1">The sequence shown here is derived from an EMBL/GenBank/DDBJ whole genome shotgun (WGS) entry which is preliminary data.</text>
</comment>
<reference evidence="1" key="1">
    <citation type="submission" date="2021-06" db="EMBL/GenBank/DDBJ databases">
        <authorList>
            <person name="Kallberg Y."/>
            <person name="Tangrot J."/>
            <person name="Rosling A."/>
        </authorList>
    </citation>
    <scope>NUCLEOTIDE SEQUENCE</scope>
    <source>
        <strain evidence="1">AZ414A</strain>
    </source>
</reference>
<dbReference type="EMBL" id="CAJVPK010001869">
    <property type="protein sequence ID" value="CAG8600657.1"/>
    <property type="molecule type" value="Genomic_DNA"/>
</dbReference>